<keyword evidence="3" id="KW-1185">Reference proteome</keyword>
<sequence>MRKTCLNCIYDLAKEHEDIFFVGSDLGYKTLDNFKEEMPDRFFMEGISEQHVVGMAAGLAMEGKTVYVNTIATFLTRRCFDQTAMDLCLHNVPVRLVGNGGGMVYAPLGPTHMATEDVAIMRALPNMTVVAVCDAEEMKRMMPQTVDWDGPIYIRLAKGYDPVVSKPELGFTLGKGIRYQEGADVLLVSTGVSLHVCIDAAELLAKQGVSAAIMHSPTIKPFDSELLLDMADGKKAVVPVEEHSTIGGLGDAVGETLLQAGLASVPAFRKVGIPDVFTENYGSQKELMSHFGIDGPGVAKTVTELIG</sequence>
<dbReference type="InterPro" id="IPR051157">
    <property type="entry name" value="PDH/Transketolase"/>
</dbReference>
<dbReference type="EMBL" id="AP026708">
    <property type="protein sequence ID" value="BDQ32990.1"/>
    <property type="molecule type" value="Genomic_DNA"/>
</dbReference>
<evidence type="ECO:0000259" key="1">
    <source>
        <dbReference type="SMART" id="SM00861"/>
    </source>
</evidence>
<evidence type="ECO:0000313" key="2">
    <source>
        <dbReference type="EMBL" id="BDQ32990.1"/>
    </source>
</evidence>
<dbReference type="SUPFAM" id="SSF52922">
    <property type="entry name" value="TK C-terminal domain-like"/>
    <property type="match status" value="1"/>
</dbReference>
<dbReference type="PANTHER" id="PTHR43825:SF5">
    <property type="entry name" value="HYPOTHETICAL TRANSKETOLASE FAMILY PROTEIN"/>
    <property type="match status" value="1"/>
</dbReference>
<dbReference type="PANTHER" id="PTHR43825">
    <property type="entry name" value="PYRUVATE DEHYDROGENASE E1 COMPONENT"/>
    <property type="match status" value="1"/>
</dbReference>
<dbReference type="Proteomes" id="UP001061361">
    <property type="component" value="Chromosome"/>
</dbReference>
<feature type="domain" description="Transketolase-like pyrimidine-binding" evidence="1">
    <location>
        <begin position="1"/>
        <end position="163"/>
    </location>
</feature>
<gene>
    <name evidence="2" type="ORF">JCM14722_05320</name>
</gene>
<organism evidence="2 3">
    <name type="scientific">Pseudodesulfovibrio portus</name>
    <dbReference type="NCBI Taxonomy" id="231439"/>
    <lineage>
        <taxon>Bacteria</taxon>
        <taxon>Pseudomonadati</taxon>
        <taxon>Thermodesulfobacteriota</taxon>
        <taxon>Desulfovibrionia</taxon>
        <taxon>Desulfovibrionales</taxon>
        <taxon>Desulfovibrionaceae</taxon>
    </lineage>
</organism>
<proteinExistence type="predicted"/>
<dbReference type="Pfam" id="PF02779">
    <property type="entry name" value="Transket_pyr"/>
    <property type="match status" value="1"/>
</dbReference>
<dbReference type="CDD" id="cd07033">
    <property type="entry name" value="TPP_PYR_DXS_TK_like"/>
    <property type="match status" value="1"/>
</dbReference>
<dbReference type="SMART" id="SM00861">
    <property type="entry name" value="Transket_pyr"/>
    <property type="match status" value="1"/>
</dbReference>
<dbReference type="InterPro" id="IPR005475">
    <property type="entry name" value="Transketolase-like_Pyr-bd"/>
</dbReference>
<accession>A0ABM8ANU0</accession>
<dbReference type="RefSeq" id="WP_264983046.1">
    <property type="nucleotide sequence ID" value="NZ_AP026708.1"/>
</dbReference>
<dbReference type="Pfam" id="PF02780">
    <property type="entry name" value="Transketolase_C"/>
    <property type="match status" value="1"/>
</dbReference>
<evidence type="ECO:0000313" key="3">
    <source>
        <dbReference type="Proteomes" id="UP001061361"/>
    </source>
</evidence>
<dbReference type="SUPFAM" id="SSF52518">
    <property type="entry name" value="Thiamin diphosphate-binding fold (THDP-binding)"/>
    <property type="match status" value="1"/>
</dbReference>
<dbReference type="InterPro" id="IPR029061">
    <property type="entry name" value="THDP-binding"/>
</dbReference>
<name>A0ABM8ANU0_9BACT</name>
<dbReference type="Gene3D" id="3.40.50.970">
    <property type="match status" value="1"/>
</dbReference>
<reference evidence="2" key="1">
    <citation type="submission" date="2022-08" db="EMBL/GenBank/DDBJ databases">
        <title>Genome Sequence of the sulphate-reducing bacterium, Pseudodesulfovibrio portus JCM14722.</title>
        <authorList>
            <person name="Kondo R."/>
            <person name="Kataoka T."/>
        </authorList>
    </citation>
    <scope>NUCLEOTIDE SEQUENCE</scope>
    <source>
        <strain evidence="2">JCM 14722</strain>
    </source>
</reference>
<dbReference type="InterPro" id="IPR009014">
    <property type="entry name" value="Transketo_C/PFOR_II"/>
</dbReference>
<protein>
    <submittedName>
        <fullName evidence="2">Transketolase</fullName>
    </submittedName>
</protein>
<dbReference type="Gene3D" id="3.40.50.920">
    <property type="match status" value="1"/>
</dbReference>
<dbReference type="InterPro" id="IPR033248">
    <property type="entry name" value="Transketolase_C"/>
</dbReference>